<dbReference type="Proteomes" id="UP001196980">
    <property type="component" value="Unassembled WGS sequence"/>
</dbReference>
<keyword evidence="1" id="KW-0677">Repeat</keyword>
<dbReference type="PROSITE" id="PS51125">
    <property type="entry name" value="NHL"/>
    <property type="match status" value="1"/>
</dbReference>
<dbReference type="Pfam" id="PF01436">
    <property type="entry name" value="NHL"/>
    <property type="match status" value="1"/>
</dbReference>
<evidence type="ECO:0000256" key="2">
    <source>
        <dbReference type="PROSITE-ProRule" id="PRU00504"/>
    </source>
</evidence>
<dbReference type="InterPro" id="IPR011042">
    <property type="entry name" value="6-blade_b-propeller_TolB-like"/>
</dbReference>
<feature type="repeat" description="NHL" evidence="2">
    <location>
        <begin position="31"/>
        <end position="70"/>
    </location>
</feature>
<accession>A0ABS6RUS2</accession>
<evidence type="ECO:0000313" key="4">
    <source>
        <dbReference type="Proteomes" id="UP001196980"/>
    </source>
</evidence>
<dbReference type="PANTHER" id="PTHR24104:SF25">
    <property type="entry name" value="PROTEIN LIN-41"/>
    <property type="match status" value="1"/>
</dbReference>
<dbReference type="InterPro" id="IPR050952">
    <property type="entry name" value="TRIM-NHL_E3_ligases"/>
</dbReference>
<evidence type="ECO:0008006" key="5">
    <source>
        <dbReference type="Google" id="ProtNLM"/>
    </source>
</evidence>
<dbReference type="SUPFAM" id="SSF63829">
    <property type="entry name" value="Calcium-dependent phosphotriesterase"/>
    <property type="match status" value="1"/>
</dbReference>
<dbReference type="PANTHER" id="PTHR24104">
    <property type="entry name" value="E3 UBIQUITIN-PROTEIN LIGASE NHLRC1-RELATED"/>
    <property type="match status" value="1"/>
</dbReference>
<comment type="caution">
    <text evidence="3">The sequence shown here is derived from an EMBL/GenBank/DDBJ whole genome shotgun (WGS) entry which is preliminary data.</text>
</comment>
<dbReference type="Gene3D" id="2.120.10.30">
    <property type="entry name" value="TolB, C-terminal domain"/>
    <property type="match status" value="1"/>
</dbReference>
<reference evidence="3 4" key="1">
    <citation type="journal article" date="2020" name="J Geophys Res Biogeosci">
        <title>Magnetotaxis as an Adaptation to Enable Bacterial Shuttling of Microbial Sulfur and Sulfur Cycling Across Aquatic Oxic#Anoxic Interfaces.</title>
        <authorList>
            <person name="Li J."/>
            <person name="Liu P."/>
            <person name="Wang J."/>
            <person name="Roberts A.P."/>
            <person name="Pan Y."/>
        </authorList>
    </citation>
    <scope>NUCLEOTIDE SEQUENCE [LARGE SCALE GENOMIC DNA]</scope>
    <source>
        <strain evidence="3 4">MYR-1_YQ</strain>
    </source>
</reference>
<sequence>MLQRRNSPDVQLCGYVGSVYGGWLFQCTKWGSSGSGDGQFNNPRDIAVDSSGNVFVTDGENDRLQKFDSKGQFIAKWGSSGSGNSDIVWQDSVSGDLYVWHMNNATIASGAYLARAVPGNWKIIGVGDFHDKGNQPGIRQYGDGMQTDTLWQDTSSGDVYVIGESDNSGYATQGLSPDWFNQ</sequence>
<protein>
    <recommendedName>
        <fullName evidence="5">NHL repeat containing protein</fullName>
    </recommendedName>
</protein>
<keyword evidence="4" id="KW-1185">Reference proteome</keyword>
<evidence type="ECO:0000313" key="3">
    <source>
        <dbReference type="EMBL" id="MBV6340379.1"/>
    </source>
</evidence>
<evidence type="ECO:0000256" key="1">
    <source>
        <dbReference type="ARBA" id="ARBA00022737"/>
    </source>
</evidence>
<gene>
    <name evidence="3" type="ORF">HWQ67_02160</name>
</gene>
<dbReference type="EMBL" id="JABXWD010000020">
    <property type="protein sequence ID" value="MBV6340379.1"/>
    <property type="molecule type" value="Genomic_DNA"/>
</dbReference>
<dbReference type="InterPro" id="IPR001258">
    <property type="entry name" value="NHL_repeat"/>
</dbReference>
<proteinExistence type="predicted"/>
<name>A0ABS6RUS2_9BACT</name>
<organism evidence="3 4">
    <name type="scientific">Candidatus Magnetobacterium casense</name>
    <dbReference type="NCBI Taxonomy" id="1455061"/>
    <lineage>
        <taxon>Bacteria</taxon>
        <taxon>Pseudomonadati</taxon>
        <taxon>Nitrospirota</taxon>
        <taxon>Thermodesulfovibrionia</taxon>
        <taxon>Thermodesulfovibrionales</taxon>
        <taxon>Candidatus Magnetobacteriaceae</taxon>
        <taxon>Candidatus Magnetobacterium</taxon>
    </lineage>
</organism>